<protein>
    <submittedName>
        <fullName evidence="4">Major pollen allergen Ole e 10-like</fullName>
    </submittedName>
</protein>
<organism evidence="4 5">
    <name type="scientific">Heracleum sosnowskyi</name>
    <dbReference type="NCBI Taxonomy" id="360622"/>
    <lineage>
        <taxon>Eukaryota</taxon>
        <taxon>Viridiplantae</taxon>
        <taxon>Streptophyta</taxon>
        <taxon>Embryophyta</taxon>
        <taxon>Tracheophyta</taxon>
        <taxon>Spermatophyta</taxon>
        <taxon>Magnoliopsida</taxon>
        <taxon>eudicotyledons</taxon>
        <taxon>Gunneridae</taxon>
        <taxon>Pentapetalae</taxon>
        <taxon>asterids</taxon>
        <taxon>campanulids</taxon>
        <taxon>Apiales</taxon>
        <taxon>Apiaceae</taxon>
        <taxon>Apioideae</taxon>
        <taxon>apioid superclade</taxon>
        <taxon>Tordylieae</taxon>
        <taxon>Tordyliinae</taxon>
        <taxon>Heracleum</taxon>
    </lineage>
</organism>
<dbReference type="GO" id="GO:0009506">
    <property type="term" value="C:plasmodesma"/>
    <property type="evidence" value="ECO:0007669"/>
    <property type="project" value="UniProtKB-ARBA"/>
</dbReference>
<dbReference type="PANTHER" id="PTHR31044">
    <property type="entry name" value="BETA-1,3 GLUCANASE"/>
    <property type="match status" value="1"/>
</dbReference>
<dbReference type="InterPro" id="IPR044788">
    <property type="entry name" value="X8_dom_prot"/>
</dbReference>
<dbReference type="PANTHER" id="PTHR31044:SF57">
    <property type="entry name" value="CARBOHYDRATE-BINDING X8 DOMAIN SUPERFAMILY PROTEIN"/>
    <property type="match status" value="1"/>
</dbReference>
<name>A0AAD8HSC2_9APIA</name>
<reference evidence="4" key="1">
    <citation type="submission" date="2023-02" db="EMBL/GenBank/DDBJ databases">
        <title>Genome of toxic invasive species Heracleum sosnowskyi carries increased number of genes despite the absence of recent whole-genome duplications.</title>
        <authorList>
            <person name="Schelkunov M."/>
            <person name="Shtratnikova V."/>
            <person name="Makarenko M."/>
            <person name="Klepikova A."/>
            <person name="Omelchenko D."/>
            <person name="Novikova G."/>
            <person name="Obukhova E."/>
            <person name="Bogdanov V."/>
            <person name="Penin A."/>
            <person name="Logacheva M."/>
        </authorList>
    </citation>
    <scope>NUCLEOTIDE SEQUENCE</scope>
    <source>
        <strain evidence="4">Hsosn_3</strain>
        <tissue evidence="4">Leaf</tissue>
    </source>
</reference>
<accession>A0AAD8HSC2</accession>
<evidence type="ECO:0000256" key="2">
    <source>
        <dbReference type="SAM" id="Phobius"/>
    </source>
</evidence>
<evidence type="ECO:0000259" key="3">
    <source>
        <dbReference type="SMART" id="SM00768"/>
    </source>
</evidence>
<comment type="caution">
    <text evidence="4">The sequence shown here is derived from an EMBL/GenBank/DDBJ whole genome shotgun (WGS) entry which is preliminary data.</text>
</comment>
<evidence type="ECO:0000313" key="5">
    <source>
        <dbReference type="Proteomes" id="UP001237642"/>
    </source>
</evidence>
<feature type="transmembrane region" description="Helical" evidence="2">
    <location>
        <begin position="20"/>
        <end position="43"/>
    </location>
</feature>
<keyword evidence="2" id="KW-0812">Transmembrane</keyword>
<evidence type="ECO:0000256" key="1">
    <source>
        <dbReference type="ARBA" id="ARBA00022729"/>
    </source>
</evidence>
<keyword evidence="1" id="KW-0732">Signal</keyword>
<keyword evidence="5" id="KW-1185">Reference proteome</keyword>
<dbReference type="Pfam" id="PF07983">
    <property type="entry name" value="X8"/>
    <property type="match status" value="1"/>
</dbReference>
<dbReference type="InterPro" id="IPR012946">
    <property type="entry name" value="X8"/>
</dbReference>
<sequence>MDDNRSMDINGGVISTRLFVRRLIAVTTLCLLIIFSVYCGYLISRAYNKTHKEHCQVLSWCVAKPGTSEDALVENINYVCEFNFINCSLIQVGGSCYLPVDKTSYASVAMNMYYQKAGRNDWDCDFSGSGVVVHEDPSHGSCVYPHDG</sequence>
<reference evidence="4" key="2">
    <citation type="submission" date="2023-05" db="EMBL/GenBank/DDBJ databases">
        <authorList>
            <person name="Schelkunov M.I."/>
        </authorList>
    </citation>
    <scope>NUCLEOTIDE SEQUENCE</scope>
    <source>
        <strain evidence="4">Hsosn_3</strain>
        <tissue evidence="4">Leaf</tissue>
    </source>
</reference>
<keyword evidence="2" id="KW-0472">Membrane</keyword>
<keyword evidence="2" id="KW-1133">Transmembrane helix</keyword>
<dbReference type="EMBL" id="JAUIZM010000008">
    <property type="protein sequence ID" value="KAK1371819.1"/>
    <property type="molecule type" value="Genomic_DNA"/>
</dbReference>
<dbReference type="Gene3D" id="1.20.58.1040">
    <property type="match status" value="1"/>
</dbReference>
<evidence type="ECO:0000313" key="4">
    <source>
        <dbReference type="EMBL" id="KAK1371819.1"/>
    </source>
</evidence>
<dbReference type="SMART" id="SM00768">
    <property type="entry name" value="X8"/>
    <property type="match status" value="1"/>
</dbReference>
<gene>
    <name evidence="4" type="ORF">POM88_037911</name>
</gene>
<dbReference type="AlphaFoldDB" id="A0AAD8HSC2"/>
<dbReference type="Proteomes" id="UP001237642">
    <property type="component" value="Unassembled WGS sequence"/>
</dbReference>
<feature type="domain" description="X8" evidence="3">
    <location>
        <begin position="59"/>
        <end position="144"/>
    </location>
</feature>
<proteinExistence type="predicted"/>